<evidence type="ECO:0000256" key="1">
    <source>
        <dbReference type="ARBA" id="ARBA00022448"/>
    </source>
</evidence>
<gene>
    <name evidence="3" type="primary">btuD_11</name>
    <name evidence="3" type="ORF">PAECIP111802_02646</name>
</gene>
<dbReference type="PROSITE" id="PS50893">
    <property type="entry name" value="ABC_TRANSPORTER_2"/>
    <property type="match status" value="1"/>
</dbReference>
<dbReference type="Pfam" id="PF00005">
    <property type="entry name" value="ABC_tran"/>
    <property type="match status" value="1"/>
</dbReference>
<keyword evidence="3" id="KW-0547">Nucleotide-binding</keyword>
<dbReference type="InterPro" id="IPR003439">
    <property type="entry name" value="ABC_transporter-like_ATP-bd"/>
</dbReference>
<evidence type="ECO:0000313" key="4">
    <source>
        <dbReference type="Proteomes" id="UP000730618"/>
    </source>
</evidence>
<dbReference type="GO" id="GO:0005524">
    <property type="term" value="F:ATP binding"/>
    <property type="evidence" value="ECO:0007669"/>
    <property type="project" value="UniProtKB-KW"/>
</dbReference>
<evidence type="ECO:0000313" key="3">
    <source>
        <dbReference type="EMBL" id="CAG7640419.1"/>
    </source>
</evidence>
<organism evidence="3 4">
    <name type="scientific">Paenibacillus allorhizosphaerae</name>
    <dbReference type="NCBI Taxonomy" id="2849866"/>
    <lineage>
        <taxon>Bacteria</taxon>
        <taxon>Bacillati</taxon>
        <taxon>Bacillota</taxon>
        <taxon>Bacilli</taxon>
        <taxon>Bacillales</taxon>
        <taxon>Paenibacillaceae</taxon>
        <taxon>Paenibacillus</taxon>
    </lineage>
</organism>
<sequence length="319" mass="35016">MASLAASFFFCFEQRVDLVSFGSGMTMLCDRDKDRAHGLRAYGMFLREERKYLRWEGTSFARSEVRIGYMMVSYQTTGSGNCLTGGNQSMIKLKNVSKVFTLEAGGFTALKPSNIDIKKGEFIAIMGPSGSGKSTLLQLLGGLDLPTAGTIAVDGVQLDRLNEKERTLFRREKVGFVFQNYQLLPMMTVAENIALSLAANKTPKAETDAIVARLLREVNLEGKATNFPAQLSGGQQQRVAIARALAMKPLLILADEPTGNLDRKNGEDVLQLLSRLNREEHITIVMVTHDRHAAEAADRVITLRDGEVVQTVLEGAGLK</sequence>
<feature type="domain" description="ABC transporter" evidence="2">
    <location>
        <begin position="91"/>
        <end position="318"/>
    </location>
</feature>
<keyword evidence="4" id="KW-1185">Reference proteome</keyword>
<dbReference type="PANTHER" id="PTHR24220">
    <property type="entry name" value="IMPORT ATP-BINDING PROTEIN"/>
    <property type="match status" value="1"/>
</dbReference>
<name>A0ABM8VH02_9BACL</name>
<dbReference type="InterPro" id="IPR003593">
    <property type="entry name" value="AAA+_ATPase"/>
</dbReference>
<accession>A0ABM8VH02</accession>
<protein>
    <submittedName>
        <fullName evidence="3">Vitamin B12 import ATP-binding protein BtuD</fullName>
    </submittedName>
</protein>
<dbReference type="PROSITE" id="PS00211">
    <property type="entry name" value="ABC_TRANSPORTER_1"/>
    <property type="match status" value="1"/>
</dbReference>
<evidence type="ECO:0000259" key="2">
    <source>
        <dbReference type="PROSITE" id="PS50893"/>
    </source>
</evidence>
<proteinExistence type="predicted"/>
<dbReference type="InterPro" id="IPR015854">
    <property type="entry name" value="ABC_transpr_LolD-like"/>
</dbReference>
<dbReference type="CDD" id="cd03255">
    <property type="entry name" value="ABC_MJ0796_LolCDE_FtsE"/>
    <property type="match status" value="1"/>
</dbReference>
<keyword evidence="3" id="KW-0067">ATP-binding</keyword>
<comment type="caution">
    <text evidence="3">The sequence shown here is derived from an EMBL/GenBank/DDBJ whole genome shotgun (WGS) entry which is preliminary data.</text>
</comment>
<keyword evidence="1" id="KW-0813">Transport</keyword>
<dbReference type="EMBL" id="CAJVCE010000006">
    <property type="protein sequence ID" value="CAG7640419.1"/>
    <property type="molecule type" value="Genomic_DNA"/>
</dbReference>
<reference evidence="3 4" key="1">
    <citation type="submission" date="2021-06" db="EMBL/GenBank/DDBJ databases">
        <authorList>
            <person name="Criscuolo A."/>
        </authorList>
    </citation>
    <scope>NUCLEOTIDE SEQUENCE [LARGE SCALE GENOMIC DNA]</scope>
    <source>
        <strain evidence="4">CIP 111802</strain>
    </source>
</reference>
<dbReference type="InterPro" id="IPR017911">
    <property type="entry name" value="MacB-like_ATP-bd"/>
</dbReference>
<dbReference type="Proteomes" id="UP000730618">
    <property type="component" value="Unassembled WGS sequence"/>
</dbReference>
<dbReference type="InterPro" id="IPR017871">
    <property type="entry name" value="ABC_transporter-like_CS"/>
</dbReference>
<dbReference type="SMART" id="SM00382">
    <property type="entry name" value="AAA"/>
    <property type="match status" value="1"/>
</dbReference>